<evidence type="ECO:0000256" key="5">
    <source>
        <dbReference type="ARBA" id="ARBA00023251"/>
    </source>
</evidence>
<dbReference type="GO" id="GO:0046677">
    <property type="term" value="P:response to antibiotic"/>
    <property type="evidence" value="ECO:0007669"/>
    <property type="project" value="UniProtKB-KW"/>
</dbReference>
<dbReference type="PANTHER" id="PTHR42711:SF17">
    <property type="entry name" value="ABC TRANSPORTER ATP-BINDING PROTEIN"/>
    <property type="match status" value="1"/>
</dbReference>
<comment type="subcellular location">
    <subcellularLocation>
        <location evidence="1">Cell membrane</location>
        <topology evidence="1">Peripheral membrane protein</topology>
    </subcellularLocation>
</comment>
<name>A0A9D2H8A2_9MICO</name>
<evidence type="ECO:0000259" key="6">
    <source>
        <dbReference type="PROSITE" id="PS50893"/>
    </source>
</evidence>
<dbReference type="EMBL" id="DXAM01000149">
    <property type="protein sequence ID" value="HJA05365.1"/>
    <property type="molecule type" value="Genomic_DNA"/>
</dbReference>
<dbReference type="CDD" id="cd03230">
    <property type="entry name" value="ABC_DR_subfamily_A"/>
    <property type="match status" value="1"/>
</dbReference>
<evidence type="ECO:0000256" key="2">
    <source>
        <dbReference type="ARBA" id="ARBA00022448"/>
    </source>
</evidence>
<dbReference type="GO" id="GO:0005886">
    <property type="term" value="C:plasma membrane"/>
    <property type="evidence" value="ECO:0007669"/>
    <property type="project" value="UniProtKB-SubCell"/>
</dbReference>
<dbReference type="PROSITE" id="PS00211">
    <property type="entry name" value="ABC_TRANSPORTER_1"/>
    <property type="match status" value="1"/>
</dbReference>
<dbReference type="InterPro" id="IPR050763">
    <property type="entry name" value="ABC_transporter_ATP-binding"/>
</dbReference>
<reference evidence="7" key="1">
    <citation type="journal article" date="2021" name="PeerJ">
        <title>Extensive microbial diversity within the chicken gut microbiome revealed by metagenomics and culture.</title>
        <authorList>
            <person name="Gilroy R."/>
            <person name="Ravi A."/>
            <person name="Getino M."/>
            <person name="Pursley I."/>
            <person name="Horton D.L."/>
            <person name="Alikhan N.F."/>
            <person name="Baker D."/>
            <person name="Gharbi K."/>
            <person name="Hall N."/>
            <person name="Watson M."/>
            <person name="Adriaenssens E.M."/>
            <person name="Foster-Nyarko E."/>
            <person name="Jarju S."/>
            <person name="Secka A."/>
            <person name="Antonio M."/>
            <person name="Oren A."/>
            <person name="Chaudhuri R.R."/>
            <person name="La Ragione R."/>
            <person name="Hildebrand F."/>
            <person name="Pallen M.J."/>
        </authorList>
    </citation>
    <scope>NUCLEOTIDE SEQUENCE</scope>
    <source>
        <strain evidence="7">ChiHjej8B7-3636</strain>
    </source>
</reference>
<dbReference type="AlphaFoldDB" id="A0A9D2H8A2"/>
<dbReference type="SMART" id="SM00382">
    <property type="entry name" value="AAA"/>
    <property type="match status" value="1"/>
</dbReference>
<evidence type="ECO:0000256" key="3">
    <source>
        <dbReference type="ARBA" id="ARBA00022741"/>
    </source>
</evidence>
<organism evidence="7 8">
    <name type="scientific">Candidatus Microbacterium stercoravium</name>
    <dbReference type="NCBI Taxonomy" id="2838697"/>
    <lineage>
        <taxon>Bacteria</taxon>
        <taxon>Bacillati</taxon>
        <taxon>Actinomycetota</taxon>
        <taxon>Actinomycetes</taxon>
        <taxon>Micrococcales</taxon>
        <taxon>Microbacteriaceae</taxon>
        <taxon>Microbacterium</taxon>
    </lineage>
</organism>
<dbReference type="Gene3D" id="3.40.50.300">
    <property type="entry name" value="P-loop containing nucleotide triphosphate hydrolases"/>
    <property type="match status" value="1"/>
</dbReference>
<keyword evidence="3" id="KW-0547">Nucleotide-binding</keyword>
<dbReference type="SUPFAM" id="SSF52540">
    <property type="entry name" value="P-loop containing nucleoside triphosphate hydrolases"/>
    <property type="match status" value="1"/>
</dbReference>
<gene>
    <name evidence="7" type="ORF">H9800_10960</name>
</gene>
<feature type="domain" description="ABC transporter" evidence="6">
    <location>
        <begin position="3"/>
        <end position="231"/>
    </location>
</feature>
<proteinExistence type="predicted"/>
<keyword evidence="5" id="KW-0046">Antibiotic resistance</keyword>
<evidence type="ECO:0000313" key="8">
    <source>
        <dbReference type="Proteomes" id="UP000824220"/>
    </source>
</evidence>
<dbReference type="PANTHER" id="PTHR42711">
    <property type="entry name" value="ABC TRANSPORTER ATP-BINDING PROTEIN"/>
    <property type="match status" value="1"/>
</dbReference>
<dbReference type="InterPro" id="IPR027417">
    <property type="entry name" value="P-loop_NTPase"/>
</dbReference>
<comment type="caution">
    <text evidence="7">The sequence shown here is derived from an EMBL/GenBank/DDBJ whole genome shotgun (WGS) entry which is preliminary data.</text>
</comment>
<sequence length="295" mass="32407">MVIDVQGLTMRYGDHVVLDDVSFDVGRGEVVALLGPNGAGKSTTIETLEGLRRPSAGTVRVLGRDPQNADDAWRSRLGVVLQTWNDHGKWTVRSLLDHFSRLYSAIGPARDVDELLEEVGLSSLASQKLSVLSGGQRRRLDIALAVLGQPELVLMDEPTAGFDPESRRSFQHLIAALTQREMSCLITTHDLDEAERVADRIVILNRGTVVAAGTMDELAAQTGAGDEVTWESVSGEHRRLLSDSTAFVRELLNDSDAEVRNLRVKRRSLEEIYLAIVRGEETVDEREPATLSSDI</sequence>
<dbReference type="InterPro" id="IPR003593">
    <property type="entry name" value="AAA+_ATPase"/>
</dbReference>
<dbReference type="PROSITE" id="PS50893">
    <property type="entry name" value="ABC_TRANSPORTER_2"/>
    <property type="match status" value="1"/>
</dbReference>
<keyword evidence="4 7" id="KW-0067">ATP-binding</keyword>
<keyword evidence="2" id="KW-0813">Transport</keyword>
<dbReference type="Proteomes" id="UP000824220">
    <property type="component" value="Unassembled WGS sequence"/>
</dbReference>
<dbReference type="InterPro" id="IPR017871">
    <property type="entry name" value="ABC_transporter-like_CS"/>
</dbReference>
<evidence type="ECO:0000256" key="4">
    <source>
        <dbReference type="ARBA" id="ARBA00022840"/>
    </source>
</evidence>
<reference evidence="7" key="2">
    <citation type="submission" date="2021-04" db="EMBL/GenBank/DDBJ databases">
        <authorList>
            <person name="Gilroy R."/>
        </authorList>
    </citation>
    <scope>NUCLEOTIDE SEQUENCE</scope>
    <source>
        <strain evidence="7">ChiHjej8B7-3636</strain>
    </source>
</reference>
<evidence type="ECO:0000313" key="7">
    <source>
        <dbReference type="EMBL" id="HJA05365.1"/>
    </source>
</evidence>
<dbReference type="GO" id="GO:0005524">
    <property type="term" value="F:ATP binding"/>
    <property type="evidence" value="ECO:0007669"/>
    <property type="project" value="UniProtKB-KW"/>
</dbReference>
<evidence type="ECO:0000256" key="1">
    <source>
        <dbReference type="ARBA" id="ARBA00004202"/>
    </source>
</evidence>
<dbReference type="InterPro" id="IPR003439">
    <property type="entry name" value="ABC_transporter-like_ATP-bd"/>
</dbReference>
<dbReference type="Pfam" id="PF00005">
    <property type="entry name" value="ABC_tran"/>
    <property type="match status" value="1"/>
</dbReference>
<dbReference type="GO" id="GO:0016887">
    <property type="term" value="F:ATP hydrolysis activity"/>
    <property type="evidence" value="ECO:0007669"/>
    <property type="project" value="InterPro"/>
</dbReference>
<accession>A0A9D2H8A2</accession>
<protein>
    <submittedName>
        <fullName evidence="7">ABC transporter ATP-binding protein</fullName>
    </submittedName>
</protein>